<keyword evidence="4" id="KW-0012">Acyltransferase</keyword>
<dbReference type="PANTHER" id="PTHR46116:SF19">
    <property type="entry name" value="UBIQUITIN-CONJUGATING ENZYME FAMILY PROTEIN"/>
    <property type="match status" value="1"/>
</dbReference>
<dbReference type="EMBL" id="PSQE01000008">
    <property type="protein sequence ID" value="RHN42366.1"/>
    <property type="molecule type" value="Genomic_DNA"/>
</dbReference>
<dbReference type="FunFam" id="3.10.110.10:FF:000133">
    <property type="entry name" value="Putative ubiquitin-conjugating enzyme E2 38"/>
    <property type="match status" value="1"/>
</dbReference>
<keyword evidence="1 4" id="KW-0808">Transferase</keyword>
<dbReference type="EC" id="2.3.2.-" evidence="4"/>
<dbReference type="Pfam" id="PF00179">
    <property type="entry name" value="UQ_con"/>
    <property type="match status" value="1"/>
</dbReference>
<dbReference type="CDD" id="cd23837">
    <property type="entry name" value="UBCc_UBE2O"/>
    <property type="match status" value="1"/>
</dbReference>
<accession>A0A396GML7</accession>
<evidence type="ECO:0000256" key="1">
    <source>
        <dbReference type="ARBA" id="ARBA00022679"/>
    </source>
</evidence>
<gene>
    <name evidence="4" type="ORF">MtrunA17_Chr8g0376111</name>
</gene>
<reference evidence="4" key="1">
    <citation type="journal article" date="2018" name="Nat. Plants">
        <title>Whole-genome landscape of Medicago truncatula symbiotic genes.</title>
        <authorList>
            <person name="Pecrix Y."/>
            <person name="Gamas P."/>
            <person name="Carrere S."/>
        </authorList>
    </citation>
    <scope>NUCLEOTIDE SEQUENCE</scope>
    <source>
        <tissue evidence="4">Leaves</tissue>
    </source>
</reference>
<evidence type="ECO:0000256" key="2">
    <source>
        <dbReference type="ARBA" id="ARBA00022786"/>
    </source>
</evidence>
<dbReference type="GO" id="GO:0016746">
    <property type="term" value="F:acyltransferase activity"/>
    <property type="evidence" value="ECO:0007669"/>
    <property type="project" value="UniProtKB-KW"/>
</dbReference>
<evidence type="ECO:0000313" key="4">
    <source>
        <dbReference type="EMBL" id="RHN42366.1"/>
    </source>
</evidence>
<dbReference type="Gramene" id="rna48799">
    <property type="protein sequence ID" value="RHN42366.1"/>
    <property type="gene ID" value="gene48799"/>
</dbReference>
<dbReference type="InterPro" id="IPR016135">
    <property type="entry name" value="UBQ-conjugating_enzyme/RWD"/>
</dbReference>
<dbReference type="OrthoDB" id="47801at2759"/>
<dbReference type="AlphaFoldDB" id="A0A396GML7"/>
<protein>
    <submittedName>
        <fullName evidence="4">Putative aminoacyltransferase, E1 ubiquitin-activating enzyme</fullName>
        <ecNumber evidence="4">2.3.2.-</ecNumber>
        <ecNumber evidence="4">6.2.1.45</ecNumber>
    </submittedName>
</protein>
<feature type="domain" description="UBC core" evidence="3">
    <location>
        <begin position="40"/>
        <end position="199"/>
    </location>
</feature>
<dbReference type="SUPFAM" id="SSF54495">
    <property type="entry name" value="UBC-like"/>
    <property type="match status" value="1"/>
</dbReference>
<dbReference type="Gene3D" id="3.10.110.10">
    <property type="entry name" value="Ubiquitin Conjugating Enzyme"/>
    <property type="match status" value="1"/>
</dbReference>
<dbReference type="EC" id="6.2.1.45" evidence="4"/>
<dbReference type="InterPro" id="IPR000608">
    <property type="entry name" value="UBC"/>
</dbReference>
<name>A0A396GML7_MEDTR</name>
<dbReference type="GO" id="GO:0004839">
    <property type="term" value="F:ubiquitin activating enzyme activity"/>
    <property type="evidence" value="ECO:0007669"/>
    <property type="project" value="UniProtKB-EC"/>
</dbReference>
<dbReference type="Proteomes" id="UP000265566">
    <property type="component" value="Chromosome 8"/>
</dbReference>
<organism evidence="4">
    <name type="scientific">Medicago truncatula</name>
    <name type="common">Barrel medic</name>
    <name type="synonym">Medicago tribuloides</name>
    <dbReference type="NCBI Taxonomy" id="3880"/>
    <lineage>
        <taxon>Eukaryota</taxon>
        <taxon>Viridiplantae</taxon>
        <taxon>Streptophyta</taxon>
        <taxon>Embryophyta</taxon>
        <taxon>Tracheophyta</taxon>
        <taxon>Spermatophyta</taxon>
        <taxon>Magnoliopsida</taxon>
        <taxon>eudicotyledons</taxon>
        <taxon>Gunneridae</taxon>
        <taxon>Pentapetalae</taxon>
        <taxon>rosids</taxon>
        <taxon>fabids</taxon>
        <taxon>Fabales</taxon>
        <taxon>Fabaceae</taxon>
        <taxon>Papilionoideae</taxon>
        <taxon>50 kb inversion clade</taxon>
        <taxon>NPAAA clade</taxon>
        <taxon>Hologalegina</taxon>
        <taxon>IRL clade</taxon>
        <taxon>Trifolieae</taxon>
        <taxon>Medicago</taxon>
    </lineage>
</organism>
<dbReference type="SMART" id="SM00212">
    <property type="entry name" value="UBCc"/>
    <property type="match status" value="1"/>
</dbReference>
<comment type="caution">
    <text evidence="4">The sequence shown here is derived from an EMBL/GenBank/DDBJ whole genome shotgun (WGS) entry which is preliminary data.</text>
</comment>
<keyword evidence="2" id="KW-0833">Ubl conjugation pathway</keyword>
<dbReference type="PANTHER" id="PTHR46116">
    <property type="entry name" value="(E3-INDEPENDENT) E2 UBIQUITIN-CONJUGATING ENZYME"/>
    <property type="match status" value="1"/>
</dbReference>
<dbReference type="PROSITE" id="PS50127">
    <property type="entry name" value="UBC_2"/>
    <property type="match status" value="1"/>
</dbReference>
<keyword evidence="4" id="KW-0436">Ligase</keyword>
<evidence type="ECO:0000259" key="3">
    <source>
        <dbReference type="PROSITE" id="PS50127"/>
    </source>
</evidence>
<proteinExistence type="predicted"/>
<sequence length="334" mass="38792">MEEEKNMEGKNTFDLVSDDSDHRFRNNNITGNCFSDTKSAVYKRIMKEWKILEKNLPDSIYVKAYERRIDLLRAVIIGAAGTPYHDGLFFFDIQFPSDYPNNPPKIKYHSHGYRLNPNLYPNGAVCLSLLNTWNGRKCEKWDPSNSTLLQVLVSIQALVLNEKPLFNEPVYRVLKRSLHEKKSRAYIEEAFVLTCYTSINLIRKPPKNFEDFVKEHFRERGRVLLAACKEYANGRVRVGYYGYNINNIKNKNKNIVKVRESLKVSLRNVYCAMYKPLLECGASLECLHEDLEFEVQEKKKKKSKRSNGGDGILKKAMDKIKLVFGLKKKKKKST</sequence>